<dbReference type="GO" id="GO:0005085">
    <property type="term" value="F:guanyl-nucleotide exchange factor activity"/>
    <property type="evidence" value="ECO:0007669"/>
    <property type="project" value="UniProtKB-KW"/>
</dbReference>
<sequence length="394" mass="45112">MTSTKAVQQLQSIHVFENQLQNSLSMKWTFPSIGHTLRSYVEKQLNDDHLSDTHSGVGTEHRFHYHHFDNVWIYRHSSEAPLQTGPAVSPAKQFSIVIAAKDFNPEKYEMLTKIFVKIYVKTGEIQRLLAYYLTLLIHGSFTVSEDQMNNCKRFNLDDYESVAPAVVHNRSPIGIKSVIKMFGLDVILIYTALILKRRVVVYHHKLDTLLQFVRVLPAFVWHRWPDCYQILYPCVELQSPAEIGDLTARRHYIAGFLDTDVESRTDLYDIYVNLAAIEITVSHGSRDAFAMTKTHKEIAVFMTRQADRETNTNWDLIQDICDKNRELIETLKRMATASAKSSPAREGSVGEEEVLSPETTVGPTLTLEALKERKLNPNLENFLWNLAVAENLCI</sequence>
<dbReference type="PANTHER" id="PTHR28544:SF1">
    <property type="entry name" value="DENN DOMAIN-CONTAINING PROTEIN 10-RELATED"/>
    <property type="match status" value="1"/>
</dbReference>
<dbReference type="GO" id="GO:0015031">
    <property type="term" value="P:protein transport"/>
    <property type="evidence" value="ECO:0007669"/>
    <property type="project" value="TreeGrafter"/>
</dbReference>
<dbReference type="GO" id="GO:0031267">
    <property type="term" value="F:small GTPase binding"/>
    <property type="evidence" value="ECO:0007669"/>
    <property type="project" value="TreeGrafter"/>
</dbReference>
<evidence type="ECO:0000313" key="7">
    <source>
        <dbReference type="EMBL" id="CAD7629545.1"/>
    </source>
</evidence>
<evidence type="ECO:0000259" key="6">
    <source>
        <dbReference type="PROSITE" id="PS50211"/>
    </source>
</evidence>
<dbReference type="EMBL" id="OC861568">
    <property type="protein sequence ID" value="CAD7629545.1"/>
    <property type="molecule type" value="Genomic_DNA"/>
</dbReference>
<evidence type="ECO:0000256" key="4">
    <source>
        <dbReference type="ARBA" id="ARBA00022753"/>
    </source>
</evidence>
<evidence type="ECO:0000256" key="3">
    <source>
        <dbReference type="ARBA" id="ARBA00022658"/>
    </source>
</evidence>
<comment type="subcellular location">
    <subcellularLocation>
        <location evidence="1">Late endosome</location>
    </subcellularLocation>
</comment>
<proteinExistence type="inferred from homology"/>
<organism evidence="7">
    <name type="scientific">Medioppia subpectinata</name>
    <dbReference type="NCBI Taxonomy" id="1979941"/>
    <lineage>
        <taxon>Eukaryota</taxon>
        <taxon>Metazoa</taxon>
        <taxon>Ecdysozoa</taxon>
        <taxon>Arthropoda</taxon>
        <taxon>Chelicerata</taxon>
        <taxon>Arachnida</taxon>
        <taxon>Acari</taxon>
        <taxon>Acariformes</taxon>
        <taxon>Sarcoptiformes</taxon>
        <taxon>Oribatida</taxon>
        <taxon>Brachypylina</taxon>
        <taxon>Oppioidea</taxon>
        <taxon>Oppiidae</taxon>
        <taxon>Medioppia</taxon>
    </lineage>
</organism>
<dbReference type="GO" id="GO:2000641">
    <property type="term" value="P:regulation of early endosome to late endosome transport"/>
    <property type="evidence" value="ECO:0007669"/>
    <property type="project" value="TreeGrafter"/>
</dbReference>
<keyword evidence="8" id="KW-1185">Reference proteome</keyword>
<dbReference type="Pfam" id="PF08616">
    <property type="entry name" value="SPA"/>
    <property type="match status" value="1"/>
</dbReference>
<comment type="similarity">
    <text evidence="2">Belongs to the DENND10 family.</text>
</comment>
<feature type="region of interest" description="Disordered" evidence="5">
    <location>
        <begin position="338"/>
        <end position="360"/>
    </location>
</feature>
<keyword evidence="4" id="KW-0967">Endosome</keyword>
<keyword evidence="3" id="KW-0344">Guanine-nucleotide releasing factor</keyword>
<dbReference type="AlphaFoldDB" id="A0A7R9KWG1"/>
<evidence type="ECO:0000313" key="8">
    <source>
        <dbReference type="Proteomes" id="UP000759131"/>
    </source>
</evidence>
<dbReference type="Proteomes" id="UP000759131">
    <property type="component" value="Unassembled WGS sequence"/>
</dbReference>
<gene>
    <name evidence="7" type="ORF">OSB1V03_LOCUS9961</name>
</gene>
<protein>
    <recommendedName>
        <fullName evidence="6">UDENN domain-containing protein</fullName>
    </recommendedName>
</protein>
<dbReference type="InterPro" id="IPR042431">
    <property type="entry name" value="FAM45"/>
</dbReference>
<evidence type="ECO:0000256" key="5">
    <source>
        <dbReference type="SAM" id="MobiDB-lite"/>
    </source>
</evidence>
<name>A0A7R9KWG1_9ACAR</name>
<dbReference type="InterPro" id="IPR037516">
    <property type="entry name" value="Tripartite_DENN"/>
</dbReference>
<evidence type="ECO:0000256" key="2">
    <source>
        <dbReference type="ARBA" id="ARBA00008641"/>
    </source>
</evidence>
<dbReference type="EMBL" id="CAJPIZ010006993">
    <property type="protein sequence ID" value="CAG2109975.1"/>
    <property type="molecule type" value="Genomic_DNA"/>
</dbReference>
<reference evidence="7" key="1">
    <citation type="submission" date="2020-11" db="EMBL/GenBank/DDBJ databases">
        <authorList>
            <person name="Tran Van P."/>
        </authorList>
    </citation>
    <scope>NUCLEOTIDE SEQUENCE</scope>
</reference>
<accession>A0A7R9KWG1</accession>
<dbReference type="OrthoDB" id="66409at2759"/>
<dbReference type="PROSITE" id="PS50211">
    <property type="entry name" value="DENN"/>
    <property type="match status" value="1"/>
</dbReference>
<dbReference type="PANTHER" id="PTHR28544">
    <property type="entry name" value="PROTEIN FAM45A-RELATED"/>
    <property type="match status" value="1"/>
</dbReference>
<evidence type="ECO:0000256" key="1">
    <source>
        <dbReference type="ARBA" id="ARBA00004603"/>
    </source>
</evidence>
<dbReference type="GO" id="GO:0005770">
    <property type="term" value="C:late endosome"/>
    <property type="evidence" value="ECO:0007669"/>
    <property type="project" value="UniProtKB-SubCell"/>
</dbReference>
<feature type="domain" description="UDENN" evidence="6">
    <location>
        <begin position="1"/>
        <end position="394"/>
    </location>
</feature>